<gene>
    <name evidence="1" type="ORF">HNR67_005967</name>
</gene>
<dbReference type="AlphaFoldDB" id="A0A7W7CI08"/>
<sequence>MHGTGEDTMDDTVLLKFAAAPGSTISVGFEPIGSTFSLSDGDFVHLRTPAANVGKIEVVVWPNGISVEVPYPDEYAILNRDGDVIDWL</sequence>
<protein>
    <submittedName>
        <fullName evidence="1">Uncharacterized protein</fullName>
    </submittedName>
</protein>
<evidence type="ECO:0000313" key="2">
    <source>
        <dbReference type="Proteomes" id="UP000533598"/>
    </source>
</evidence>
<accession>A0A7W7CI08</accession>
<evidence type="ECO:0000313" key="1">
    <source>
        <dbReference type="EMBL" id="MBB4679849.1"/>
    </source>
</evidence>
<proteinExistence type="predicted"/>
<dbReference type="Proteomes" id="UP000533598">
    <property type="component" value="Unassembled WGS sequence"/>
</dbReference>
<dbReference type="EMBL" id="JACHMH010000001">
    <property type="protein sequence ID" value="MBB4679849.1"/>
    <property type="molecule type" value="Genomic_DNA"/>
</dbReference>
<comment type="caution">
    <text evidence="1">The sequence shown here is derived from an EMBL/GenBank/DDBJ whole genome shotgun (WGS) entry which is preliminary data.</text>
</comment>
<dbReference type="RefSeq" id="WP_185005550.1">
    <property type="nucleotide sequence ID" value="NZ_BAAAUI010000043.1"/>
</dbReference>
<keyword evidence="2" id="KW-1185">Reference proteome</keyword>
<reference evidence="1 2" key="1">
    <citation type="submission" date="2020-08" db="EMBL/GenBank/DDBJ databases">
        <title>Sequencing the genomes of 1000 actinobacteria strains.</title>
        <authorList>
            <person name="Klenk H.-P."/>
        </authorList>
    </citation>
    <scope>NUCLEOTIDE SEQUENCE [LARGE SCALE GENOMIC DNA]</scope>
    <source>
        <strain evidence="1 2">DSM 44230</strain>
    </source>
</reference>
<organism evidence="1 2">
    <name type="scientific">Crossiella cryophila</name>
    <dbReference type="NCBI Taxonomy" id="43355"/>
    <lineage>
        <taxon>Bacteria</taxon>
        <taxon>Bacillati</taxon>
        <taxon>Actinomycetota</taxon>
        <taxon>Actinomycetes</taxon>
        <taxon>Pseudonocardiales</taxon>
        <taxon>Pseudonocardiaceae</taxon>
        <taxon>Crossiella</taxon>
    </lineage>
</organism>
<name>A0A7W7CI08_9PSEU</name>